<accession>A0A0D7K9W4</accession>
<comment type="subcellular location">
    <subcellularLocation>
        <location evidence="1">Periplasm</location>
    </subcellularLocation>
</comment>
<dbReference type="STRING" id="80878.RP29_07920"/>
<dbReference type="PATRIC" id="fig|80878.5.peg.1098"/>
<dbReference type="Pfam" id="PF13379">
    <property type="entry name" value="NMT1_2"/>
    <property type="match status" value="1"/>
</dbReference>
<dbReference type="PANTHER" id="PTHR30024:SF47">
    <property type="entry name" value="TAURINE-BINDING PERIPLASMIC PROTEIN"/>
    <property type="match status" value="1"/>
</dbReference>
<dbReference type="SUPFAM" id="SSF53850">
    <property type="entry name" value="Periplasmic binding protein-like II"/>
    <property type="match status" value="1"/>
</dbReference>
<gene>
    <name evidence="4" type="ORF">RP29_07920</name>
</gene>
<evidence type="ECO:0000313" key="4">
    <source>
        <dbReference type="EMBL" id="KJA11105.1"/>
    </source>
</evidence>
<reference evidence="4 5" key="1">
    <citation type="submission" date="2014-12" db="EMBL/GenBank/DDBJ databases">
        <title>Isolation of bacteria from lake water.</title>
        <authorList>
            <person name="Sheng K.-Y."/>
            <person name="Chin P.-S."/>
            <person name="Chan K.-G."/>
            <person name="Tan G.S."/>
        </authorList>
    </citation>
    <scope>NUCLEOTIDE SEQUENCE [LARGE SCALE GENOMIC DNA]</scope>
    <source>
        <strain evidence="4 5">KY4</strain>
    </source>
</reference>
<name>A0A0D7K9W4_9BURK</name>
<evidence type="ECO:0000313" key="5">
    <source>
        <dbReference type="Proteomes" id="UP000032566"/>
    </source>
</evidence>
<dbReference type="PANTHER" id="PTHR30024">
    <property type="entry name" value="ALIPHATIC SULFONATES-BINDING PROTEIN-RELATED"/>
    <property type="match status" value="1"/>
</dbReference>
<comment type="caution">
    <text evidence="4">The sequence shown here is derived from an EMBL/GenBank/DDBJ whole genome shotgun (WGS) entry which is preliminary data.</text>
</comment>
<dbReference type="Gene3D" id="3.40.190.10">
    <property type="entry name" value="Periplasmic binding protein-like II"/>
    <property type="match status" value="2"/>
</dbReference>
<evidence type="ECO:0000256" key="2">
    <source>
        <dbReference type="ARBA" id="ARBA00010742"/>
    </source>
</evidence>
<sequence length="315" mass="33577">MALALASCAALLSACGARYEAPLTVGTNTWTGYEPLYLARDLGLHEGLPLRLVELGSTTQSMDGLRTGRLDMAGLTLDEALTLVQEGIPIKVIWVLDISRGADALVARYGVAGLADLRGRKVGVEQTAVGAYMLNSALANAGLRTTDITVVPLPLDEHLTAWRESQVDALVTFDPVLQVLRGEGAPVLFDSSAIPGEIVDVLVARTDALACCTQRISQLLAAHERALAHLGTAREDALRRMAPRLGLTPTEMDATFSGIELPDAAANRTLMSGTDSRLAASAQRMALGMLEQGLLQRRVDTTHLIDDRFVRGTTP</sequence>
<dbReference type="AlphaFoldDB" id="A0A0D7K9W4"/>
<dbReference type="GO" id="GO:0042597">
    <property type="term" value="C:periplasmic space"/>
    <property type="evidence" value="ECO:0007669"/>
    <property type="project" value="UniProtKB-SubCell"/>
</dbReference>
<keyword evidence="5" id="KW-1185">Reference proteome</keyword>
<evidence type="ECO:0000256" key="3">
    <source>
        <dbReference type="ARBA" id="ARBA00022729"/>
    </source>
</evidence>
<dbReference type="EMBL" id="JXYQ01000021">
    <property type="protein sequence ID" value="KJA11105.1"/>
    <property type="molecule type" value="Genomic_DNA"/>
</dbReference>
<evidence type="ECO:0000256" key="1">
    <source>
        <dbReference type="ARBA" id="ARBA00004418"/>
    </source>
</evidence>
<keyword evidence="3" id="KW-0732">Signal</keyword>
<organism evidence="4 5">
    <name type="scientific">Acidovorax temperans</name>
    <dbReference type="NCBI Taxonomy" id="80878"/>
    <lineage>
        <taxon>Bacteria</taxon>
        <taxon>Pseudomonadati</taxon>
        <taxon>Pseudomonadota</taxon>
        <taxon>Betaproteobacteria</taxon>
        <taxon>Burkholderiales</taxon>
        <taxon>Comamonadaceae</taxon>
        <taxon>Acidovorax</taxon>
    </lineage>
</organism>
<proteinExistence type="inferred from homology"/>
<dbReference type="Proteomes" id="UP000032566">
    <property type="component" value="Unassembled WGS sequence"/>
</dbReference>
<comment type="similarity">
    <text evidence="2">Belongs to the bacterial solute-binding protein SsuA/TauA family.</text>
</comment>
<protein>
    <submittedName>
        <fullName evidence="4">Nitrate ABC transporter</fullName>
    </submittedName>
</protein>